<accession>A0AAD4YIA6</accession>
<dbReference type="AlphaFoldDB" id="A0AAD4YIA6"/>
<dbReference type="Proteomes" id="UP001054821">
    <property type="component" value="Chromosome 8"/>
</dbReference>
<comment type="caution">
    <text evidence="1">The sequence shown here is derived from an EMBL/GenBank/DDBJ whole genome shotgun (WGS) entry which is preliminary data.</text>
</comment>
<evidence type="ECO:0000313" key="1">
    <source>
        <dbReference type="EMBL" id="KAI5311782.1"/>
    </source>
</evidence>
<gene>
    <name evidence="1" type="ORF">L3X38_040955</name>
</gene>
<proteinExistence type="predicted"/>
<reference evidence="1 2" key="1">
    <citation type="journal article" date="2022" name="G3 (Bethesda)">
        <title>Whole-genome sequence and methylome profiling of the almond [Prunus dulcis (Mill.) D.A. Webb] cultivar 'Nonpareil'.</title>
        <authorList>
            <person name="D'Amico-Willman K.M."/>
            <person name="Ouma W.Z."/>
            <person name="Meulia T."/>
            <person name="Sideli G.M."/>
            <person name="Gradziel T.M."/>
            <person name="Fresnedo-Ramirez J."/>
        </authorList>
    </citation>
    <scope>NUCLEOTIDE SEQUENCE [LARGE SCALE GENOMIC DNA]</scope>
    <source>
        <strain evidence="1">Clone GOH B32 T37-40</strain>
    </source>
</reference>
<evidence type="ECO:0000313" key="2">
    <source>
        <dbReference type="Proteomes" id="UP001054821"/>
    </source>
</evidence>
<keyword evidence="2" id="KW-1185">Reference proteome</keyword>
<organism evidence="1 2">
    <name type="scientific">Prunus dulcis</name>
    <name type="common">Almond</name>
    <name type="synonym">Amygdalus dulcis</name>
    <dbReference type="NCBI Taxonomy" id="3755"/>
    <lineage>
        <taxon>Eukaryota</taxon>
        <taxon>Viridiplantae</taxon>
        <taxon>Streptophyta</taxon>
        <taxon>Embryophyta</taxon>
        <taxon>Tracheophyta</taxon>
        <taxon>Spermatophyta</taxon>
        <taxon>Magnoliopsida</taxon>
        <taxon>eudicotyledons</taxon>
        <taxon>Gunneridae</taxon>
        <taxon>Pentapetalae</taxon>
        <taxon>rosids</taxon>
        <taxon>fabids</taxon>
        <taxon>Rosales</taxon>
        <taxon>Rosaceae</taxon>
        <taxon>Amygdaloideae</taxon>
        <taxon>Amygdaleae</taxon>
        <taxon>Prunus</taxon>
    </lineage>
</organism>
<dbReference type="EMBL" id="JAJFAZ020000008">
    <property type="protein sequence ID" value="KAI5311782.1"/>
    <property type="molecule type" value="Genomic_DNA"/>
</dbReference>
<name>A0AAD4YIA6_PRUDU</name>
<protein>
    <submittedName>
        <fullName evidence="1">Uncharacterized protein</fullName>
    </submittedName>
</protein>
<sequence length="127" mass="14654">MKLSSYKAPVWNGSRKVIAIQNSSISVQTVEENEIQFMGCGSTQEVLNSIEHRVSVSMNNTLNADFTYEEVKRALFHMHPTKALVPDEMPPLFFQKFWHIVGNDVNCFKNDDEPTEEYPAFYYFPNP</sequence>